<protein>
    <submittedName>
        <fullName evidence="1">Uncharacterized protein</fullName>
    </submittedName>
</protein>
<dbReference type="EMBL" id="ML179273">
    <property type="protein sequence ID" value="THU92624.1"/>
    <property type="molecule type" value="Genomic_DNA"/>
</dbReference>
<proteinExistence type="predicted"/>
<reference evidence="1 2" key="1">
    <citation type="journal article" date="2019" name="Nat. Ecol. Evol.">
        <title>Megaphylogeny resolves global patterns of mushroom evolution.</title>
        <authorList>
            <person name="Varga T."/>
            <person name="Krizsan K."/>
            <person name="Foldi C."/>
            <person name="Dima B."/>
            <person name="Sanchez-Garcia M."/>
            <person name="Sanchez-Ramirez S."/>
            <person name="Szollosi G.J."/>
            <person name="Szarkandi J.G."/>
            <person name="Papp V."/>
            <person name="Albert L."/>
            <person name="Andreopoulos W."/>
            <person name="Angelini C."/>
            <person name="Antonin V."/>
            <person name="Barry K.W."/>
            <person name="Bougher N.L."/>
            <person name="Buchanan P."/>
            <person name="Buyck B."/>
            <person name="Bense V."/>
            <person name="Catcheside P."/>
            <person name="Chovatia M."/>
            <person name="Cooper J."/>
            <person name="Damon W."/>
            <person name="Desjardin D."/>
            <person name="Finy P."/>
            <person name="Geml J."/>
            <person name="Haridas S."/>
            <person name="Hughes K."/>
            <person name="Justo A."/>
            <person name="Karasinski D."/>
            <person name="Kautmanova I."/>
            <person name="Kiss B."/>
            <person name="Kocsube S."/>
            <person name="Kotiranta H."/>
            <person name="LaButti K.M."/>
            <person name="Lechner B.E."/>
            <person name="Liimatainen K."/>
            <person name="Lipzen A."/>
            <person name="Lukacs Z."/>
            <person name="Mihaltcheva S."/>
            <person name="Morgado L.N."/>
            <person name="Niskanen T."/>
            <person name="Noordeloos M.E."/>
            <person name="Ohm R.A."/>
            <person name="Ortiz-Santana B."/>
            <person name="Ovrebo C."/>
            <person name="Racz N."/>
            <person name="Riley R."/>
            <person name="Savchenko A."/>
            <person name="Shiryaev A."/>
            <person name="Soop K."/>
            <person name="Spirin V."/>
            <person name="Szebenyi C."/>
            <person name="Tomsovsky M."/>
            <person name="Tulloss R.E."/>
            <person name="Uehling J."/>
            <person name="Grigoriev I.V."/>
            <person name="Vagvolgyi C."/>
            <person name="Papp T."/>
            <person name="Martin F.M."/>
            <person name="Miettinen O."/>
            <person name="Hibbett D.S."/>
            <person name="Nagy L.G."/>
        </authorList>
    </citation>
    <scope>NUCLEOTIDE SEQUENCE [LARGE SCALE GENOMIC DNA]</scope>
    <source>
        <strain evidence="1 2">CBS 962.96</strain>
    </source>
</reference>
<keyword evidence="2" id="KW-1185">Reference proteome</keyword>
<dbReference type="AlphaFoldDB" id="A0A4S8LT14"/>
<evidence type="ECO:0000313" key="2">
    <source>
        <dbReference type="Proteomes" id="UP000297245"/>
    </source>
</evidence>
<gene>
    <name evidence="1" type="ORF">K435DRAFT_800336</name>
</gene>
<name>A0A4S8LT14_DENBC</name>
<sequence>MRSGFKLKETTTEEKFLVPKSCQPRFWQLLQALLSKKSFALRQLRKSEGPTSQAYWDAGFDVDVLPVVVGKRRLKGYHVIVKEFHGSVRWSVFHKWTHYANWILLRRSSKGEAIMNSKYEAQTQQ</sequence>
<dbReference type="Proteomes" id="UP000297245">
    <property type="component" value="Unassembled WGS sequence"/>
</dbReference>
<accession>A0A4S8LT14</accession>
<organism evidence="1 2">
    <name type="scientific">Dendrothele bispora (strain CBS 962.96)</name>
    <dbReference type="NCBI Taxonomy" id="1314807"/>
    <lineage>
        <taxon>Eukaryota</taxon>
        <taxon>Fungi</taxon>
        <taxon>Dikarya</taxon>
        <taxon>Basidiomycota</taxon>
        <taxon>Agaricomycotina</taxon>
        <taxon>Agaricomycetes</taxon>
        <taxon>Agaricomycetidae</taxon>
        <taxon>Agaricales</taxon>
        <taxon>Agaricales incertae sedis</taxon>
        <taxon>Dendrothele</taxon>
    </lineage>
</organism>
<evidence type="ECO:0000313" key="1">
    <source>
        <dbReference type="EMBL" id="THU92624.1"/>
    </source>
</evidence>